<protein>
    <recommendedName>
        <fullName evidence="3">Glycosyltransferase family 92 protein</fullName>
    </recommendedName>
</protein>
<organism evidence="1 2">
    <name type="scientific">Quercus lobata</name>
    <name type="common">Valley oak</name>
    <dbReference type="NCBI Taxonomy" id="97700"/>
    <lineage>
        <taxon>Eukaryota</taxon>
        <taxon>Viridiplantae</taxon>
        <taxon>Streptophyta</taxon>
        <taxon>Embryophyta</taxon>
        <taxon>Tracheophyta</taxon>
        <taxon>Spermatophyta</taxon>
        <taxon>Magnoliopsida</taxon>
        <taxon>eudicotyledons</taxon>
        <taxon>Gunneridae</taxon>
        <taxon>Pentapetalae</taxon>
        <taxon>rosids</taxon>
        <taxon>fabids</taxon>
        <taxon>Fagales</taxon>
        <taxon>Fagaceae</taxon>
        <taxon>Quercus</taxon>
    </lineage>
</organism>
<keyword evidence="2" id="KW-1185">Reference proteome</keyword>
<dbReference type="GO" id="GO:0009737">
    <property type="term" value="P:response to abscisic acid"/>
    <property type="evidence" value="ECO:0007669"/>
    <property type="project" value="InterPro"/>
</dbReference>
<proteinExistence type="predicted"/>
<dbReference type="PANTHER" id="PTHR46701">
    <property type="entry name" value="GLYCOSYLTRANSFERASE-LIKE KOBITO 1"/>
    <property type="match status" value="1"/>
</dbReference>
<evidence type="ECO:0008006" key="3">
    <source>
        <dbReference type="Google" id="ProtNLM"/>
    </source>
</evidence>
<dbReference type="InParanoid" id="A0A7N2KWY5"/>
<name>A0A7N2KWY5_QUELO</name>
<evidence type="ECO:0000313" key="2">
    <source>
        <dbReference type="Proteomes" id="UP000594261"/>
    </source>
</evidence>
<evidence type="ECO:0000313" key="1">
    <source>
        <dbReference type="EnsemblPlants" id="QL02p054780:mrna"/>
    </source>
</evidence>
<dbReference type="GO" id="GO:0030244">
    <property type="term" value="P:cellulose biosynthetic process"/>
    <property type="evidence" value="ECO:0007669"/>
    <property type="project" value="InterPro"/>
</dbReference>
<dbReference type="InterPro" id="IPR044224">
    <property type="entry name" value="KOBITO1-like"/>
</dbReference>
<reference evidence="1" key="2">
    <citation type="submission" date="2021-01" db="UniProtKB">
        <authorList>
            <consortium name="EnsemblPlants"/>
        </authorList>
    </citation>
    <scope>IDENTIFICATION</scope>
</reference>
<dbReference type="EnsemblPlants" id="QL02p054780:mrna">
    <property type="protein sequence ID" value="QL02p054780:mrna"/>
    <property type="gene ID" value="QL02p054780"/>
</dbReference>
<accession>A0A7N2KWY5</accession>
<dbReference type="AlphaFoldDB" id="A0A7N2KWY5"/>
<dbReference type="PANTHER" id="PTHR46701:SF7">
    <property type="entry name" value="GLYCOSYLTRANSFERASE-LIKE KOBITO 1"/>
    <property type="match status" value="1"/>
</dbReference>
<dbReference type="Gramene" id="QL02p054780:mrna">
    <property type="protein sequence ID" value="QL02p054780:mrna"/>
    <property type="gene ID" value="QL02p054780"/>
</dbReference>
<sequence>MIGYKFVQFASKLADMYYEYDKYFSWFRAALAMDVLKIRLLESQPFFFLWRERLHLRLCLKFWNLSHRIWNETWLSSFFYKPCNYELKQSLNMKMAIVMARNAGMDWIIHLDTDELLHPADAREYSPRQLLLDVLGNVDKGGALLKMVAYAGLVILLRAVLNERIPRTLLVR</sequence>
<dbReference type="Proteomes" id="UP000594261">
    <property type="component" value="Chromosome 2"/>
</dbReference>
<reference evidence="2" key="1">
    <citation type="journal article" date="2016" name="G3 (Bethesda)">
        <title>First Draft Assembly and Annotation of the Genome of a California Endemic Oak Quercus lobata Nee (Fagaceae).</title>
        <authorList>
            <person name="Sork V.L."/>
            <person name="Fitz-Gibbon S.T."/>
            <person name="Puiu D."/>
            <person name="Crepeau M."/>
            <person name="Gugger P.F."/>
            <person name="Sherman R."/>
            <person name="Stevens K."/>
            <person name="Langley C.H."/>
            <person name="Pellegrini M."/>
            <person name="Salzberg S.L."/>
        </authorList>
    </citation>
    <scope>NUCLEOTIDE SEQUENCE [LARGE SCALE GENOMIC DNA]</scope>
    <source>
        <strain evidence="2">cv. SW786</strain>
    </source>
</reference>